<accession>A0A0F9C4K0</accession>
<keyword evidence="6" id="KW-0239">DNA-directed DNA polymerase</keyword>
<dbReference type="GO" id="GO:0003677">
    <property type="term" value="F:DNA binding"/>
    <property type="evidence" value="ECO:0007669"/>
    <property type="project" value="UniProtKB-KW"/>
</dbReference>
<comment type="caution">
    <text evidence="10">The sequence shown here is derived from an EMBL/GenBank/DDBJ whole genome shotgun (WGS) entry which is preliminary data.</text>
</comment>
<dbReference type="InterPro" id="IPR012337">
    <property type="entry name" value="RNaseH-like_sf"/>
</dbReference>
<keyword evidence="7" id="KW-0238">DNA-binding</keyword>
<gene>
    <name evidence="10" type="ORF">LCGC14_2367800</name>
</gene>
<evidence type="ECO:0000256" key="7">
    <source>
        <dbReference type="ARBA" id="ARBA00023125"/>
    </source>
</evidence>
<feature type="non-terminal residue" evidence="10">
    <location>
        <position position="287"/>
    </location>
</feature>
<organism evidence="10">
    <name type="scientific">marine sediment metagenome</name>
    <dbReference type="NCBI Taxonomy" id="412755"/>
    <lineage>
        <taxon>unclassified sequences</taxon>
        <taxon>metagenomes</taxon>
        <taxon>ecological metagenomes</taxon>
    </lineage>
</organism>
<name>A0A0F9C4K0_9ZZZZ</name>
<comment type="catalytic activity">
    <reaction evidence="8">
        <text>DNA(n) + a 2'-deoxyribonucleoside 5'-triphosphate = DNA(n+1) + diphosphate</text>
        <dbReference type="Rhea" id="RHEA:22508"/>
        <dbReference type="Rhea" id="RHEA-COMP:17339"/>
        <dbReference type="Rhea" id="RHEA-COMP:17340"/>
        <dbReference type="ChEBI" id="CHEBI:33019"/>
        <dbReference type="ChEBI" id="CHEBI:61560"/>
        <dbReference type="ChEBI" id="CHEBI:173112"/>
        <dbReference type="EC" id="2.7.7.7"/>
    </reaction>
</comment>
<evidence type="ECO:0000256" key="8">
    <source>
        <dbReference type="ARBA" id="ARBA00049244"/>
    </source>
</evidence>
<dbReference type="GO" id="GO:0000166">
    <property type="term" value="F:nucleotide binding"/>
    <property type="evidence" value="ECO:0007669"/>
    <property type="project" value="InterPro"/>
</dbReference>
<dbReference type="InterPro" id="IPR043502">
    <property type="entry name" value="DNA/RNA_pol_sf"/>
</dbReference>
<proteinExistence type="inferred from homology"/>
<evidence type="ECO:0000256" key="3">
    <source>
        <dbReference type="ARBA" id="ARBA00022679"/>
    </source>
</evidence>
<dbReference type="SUPFAM" id="SSF53098">
    <property type="entry name" value="Ribonuclease H-like"/>
    <property type="match status" value="1"/>
</dbReference>
<dbReference type="Pfam" id="PF03175">
    <property type="entry name" value="DNA_pol_B_2"/>
    <property type="match status" value="1"/>
</dbReference>
<dbReference type="Gene3D" id="3.30.420.10">
    <property type="entry name" value="Ribonuclease H-like superfamily/Ribonuclease H"/>
    <property type="match status" value="1"/>
</dbReference>
<dbReference type="EC" id="2.7.7.7" evidence="2"/>
<evidence type="ECO:0000256" key="1">
    <source>
        <dbReference type="ARBA" id="ARBA00005755"/>
    </source>
</evidence>
<dbReference type="GO" id="GO:0003887">
    <property type="term" value="F:DNA-directed DNA polymerase activity"/>
    <property type="evidence" value="ECO:0007669"/>
    <property type="project" value="UniProtKB-KW"/>
</dbReference>
<keyword evidence="5" id="KW-0235">DNA replication</keyword>
<evidence type="ECO:0000256" key="6">
    <source>
        <dbReference type="ARBA" id="ARBA00022932"/>
    </source>
</evidence>
<reference evidence="10" key="1">
    <citation type="journal article" date="2015" name="Nature">
        <title>Complex archaea that bridge the gap between prokaryotes and eukaryotes.</title>
        <authorList>
            <person name="Spang A."/>
            <person name="Saw J.H."/>
            <person name="Jorgensen S.L."/>
            <person name="Zaremba-Niedzwiedzka K."/>
            <person name="Martijn J."/>
            <person name="Lind A.E."/>
            <person name="van Eijk R."/>
            <person name="Schleper C."/>
            <person name="Guy L."/>
            <person name="Ettema T.J."/>
        </authorList>
    </citation>
    <scope>NUCLEOTIDE SEQUENCE</scope>
</reference>
<dbReference type="AlphaFoldDB" id="A0A0F9C4K0"/>
<dbReference type="EMBL" id="LAZR01034835">
    <property type="protein sequence ID" value="KKL41027.1"/>
    <property type="molecule type" value="Genomic_DNA"/>
</dbReference>
<dbReference type="InterPro" id="IPR004868">
    <property type="entry name" value="DNA-dir_DNA_pol_B_mt/vir"/>
</dbReference>
<dbReference type="InterPro" id="IPR036397">
    <property type="entry name" value="RNaseH_sf"/>
</dbReference>
<feature type="domain" description="DNA-directed DNA polymerase family B mitochondria/virus" evidence="9">
    <location>
        <begin position="170"/>
        <end position="278"/>
    </location>
</feature>
<keyword evidence="4" id="KW-0548">Nucleotidyltransferase</keyword>
<keyword evidence="3" id="KW-0808">Transferase</keyword>
<sequence>MGSIDRKPHCLKREKSLVMPRHVLFFDTETKAIQTDDLTIKQVFKLGSACYYRKPFNRCLEKNTWLDFDKVSSFWPFVFSHTERKQKLWVIAHNLNFDFTIVNGWKYLNRAGYKIKFFHNTGTTSIISVKSKQSSIVFIDFMNWFPESLEKIGARLGIPKLKIDFENCTKSELRIYCRRDVEILLAAFKHFVEFLEKGKIARLCFTRASTSMAAYLFGCYDHKIYIHNNSDAIDLERESYRGGRVECFKLGELNHDNYYMLDVNSLYPAVMYHCDFPCKYSKILHHI</sequence>
<protein>
    <recommendedName>
        <fullName evidence="2">DNA-directed DNA polymerase</fullName>
        <ecNumber evidence="2">2.7.7.7</ecNumber>
    </recommendedName>
</protein>
<evidence type="ECO:0000256" key="4">
    <source>
        <dbReference type="ARBA" id="ARBA00022695"/>
    </source>
</evidence>
<evidence type="ECO:0000313" key="10">
    <source>
        <dbReference type="EMBL" id="KKL41027.1"/>
    </source>
</evidence>
<evidence type="ECO:0000256" key="2">
    <source>
        <dbReference type="ARBA" id="ARBA00012417"/>
    </source>
</evidence>
<dbReference type="SUPFAM" id="SSF56672">
    <property type="entry name" value="DNA/RNA polymerases"/>
    <property type="match status" value="1"/>
</dbReference>
<dbReference type="GO" id="GO:0006260">
    <property type="term" value="P:DNA replication"/>
    <property type="evidence" value="ECO:0007669"/>
    <property type="project" value="UniProtKB-KW"/>
</dbReference>
<evidence type="ECO:0000259" key="9">
    <source>
        <dbReference type="Pfam" id="PF03175"/>
    </source>
</evidence>
<evidence type="ECO:0000256" key="5">
    <source>
        <dbReference type="ARBA" id="ARBA00022705"/>
    </source>
</evidence>
<comment type="similarity">
    <text evidence="1">Belongs to the DNA polymerase type-B family.</text>
</comment>